<evidence type="ECO:0000313" key="2">
    <source>
        <dbReference type="EMBL" id="EEI82944.1"/>
    </source>
</evidence>
<comment type="caution">
    <text evidence="2">The sequence shown here is derived from an EMBL/GenBank/DDBJ whole genome shotgun (WGS) entry which is preliminary data.</text>
</comment>
<dbReference type="Proteomes" id="UP000003744">
    <property type="component" value="Unassembled WGS sequence"/>
</dbReference>
<evidence type="ECO:0000256" key="1">
    <source>
        <dbReference type="SAM" id="MobiDB-lite"/>
    </source>
</evidence>
<dbReference type="EMBL" id="ACGC01000049">
    <property type="protein sequence ID" value="EEI82944.1"/>
    <property type="molecule type" value="Genomic_DNA"/>
</dbReference>
<feature type="region of interest" description="Disordered" evidence="1">
    <location>
        <begin position="1"/>
        <end position="23"/>
    </location>
</feature>
<evidence type="ECO:0000313" key="3">
    <source>
        <dbReference type="Proteomes" id="UP000003744"/>
    </source>
</evidence>
<dbReference type="HOGENOM" id="CLU_2598362_0_0_9"/>
<accession>C2CHI9</accession>
<name>C2CHI9_9FIRM</name>
<evidence type="ECO:0008006" key="4">
    <source>
        <dbReference type="Google" id="ProtNLM"/>
    </source>
</evidence>
<dbReference type="RefSeq" id="WP_004837061.1">
    <property type="nucleotide sequence ID" value="NZ_GG666297.1"/>
</dbReference>
<protein>
    <recommendedName>
        <fullName evidence="4">DUF3892 domain-containing protein</fullName>
    </recommendedName>
</protein>
<feature type="compositionally biased region" description="Polar residues" evidence="1">
    <location>
        <begin position="7"/>
        <end position="16"/>
    </location>
</feature>
<sequence length="69" mass="7849">MLKRVKTTSQSKTGRNTHFKDTKSGRYMTRLDFVKAIKSGNYSNYHVRMINGVATPVSNPDKSKNNNLD</sequence>
<organism evidence="2 3">
    <name type="scientific">Anaerococcus tetradius ATCC 35098</name>
    <dbReference type="NCBI Taxonomy" id="525255"/>
    <lineage>
        <taxon>Bacteria</taxon>
        <taxon>Bacillati</taxon>
        <taxon>Bacillota</taxon>
        <taxon>Tissierellia</taxon>
        <taxon>Tissierellales</taxon>
        <taxon>Peptoniphilaceae</taxon>
        <taxon>Anaerococcus</taxon>
    </lineage>
</organism>
<reference evidence="2 3" key="1">
    <citation type="submission" date="2009-01" db="EMBL/GenBank/DDBJ databases">
        <authorList>
            <person name="Qin X."/>
            <person name="Bachman B."/>
            <person name="Battles P."/>
            <person name="Bell A."/>
            <person name="Bess C."/>
            <person name="Bickham C."/>
            <person name="Chaboub L."/>
            <person name="Chen D."/>
            <person name="Coyle M."/>
            <person name="Deiros D.R."/>
            <person name="Dinh H."/>
            <person name="Forbes L."/>
            <person name="Fowler G."/>
            <person name="Francisco L."/>
            <person name="Fu Q."/>
            <person name="Gubbala S."/>
            <person name="Hale W."/>
            <person name="Han Y."/>
            <person name="Hemphill L."/>
            <person name="Highlander S.K."/>
            <person name="Hirani K."/>
            <person name="Hogues M."/>
            <person name="Jackson L."/>
            <person name="Jakkamsetti A."/>
            <person name="Javaid M."/>
            <person name="Jiang H."/>
            <person name="Korchina V."/>
            <person name="Kovar C."/>
            <person name="Lara F."/>
            <person name="Lee S."/>
            <person name="Mata R."/>
            <person name="Mathew T."/>
            <person name="Moen C."/>
            <person name="Morales K."/>
            <person name="Munidasa M."/>
            <person name="Nazareth L."/>
            <person name="Ngo R."/>
            <person name="Nguyen L."/>
            <person name="Okwuonu G."/>
            <person name="Ongeri F."/>
            <person name="Patil S."/>
            <person name="Petrosino J."/>
            <person name="Pham C."/>
            <person name="Pham P."/>
            <person name="Pu L.-L."/>
            <person name="Puazo M."/>
            <person name="Raj R."/>
            <person name="Reid J."/>
            <person name="Rouhana J."/>
            <person name="Saada N."/>
            <person name="Shang Y."/>
            <person name="Simmons D."/>
            <person name="Thornton R."/>
            <person name="Warren J."/>
            <person name="Weissenberger G."/>
            <person name="Zhang J."/>
            <person name="Zhang L."/>
            <person name="Zhou C."/>
            <person name="Zhu D."/>
            <person name="Muzny D."/>
            <person name="Worley K."/>
            <person name="Gibbs R."/>
        </authorList>
    </citation>
    <scope>NUCLEOTIDE SEQUENCE [LARGE SCALE GENOMIC DNA]</scope>
    <source>
        <strain evidence="2 3">ATCC 35098</strain>
    </source>
</reference>
<dbReference type="InterPro" id="IPR024997">
    <property type="entry name" value="DUF3892"/>
</dbReference>
<gene>
    <name evidence="2" type="ORF">HMPREF0077_0949</name>
</gene>
<dbReference type="eggNOG" id="ENOG5033FQP">
    <property type="taxonomic scope" value="Bacteria"/>
</dbReference>
<dbReference type="Pfam" id="PF13031">
    <property type="entry name" value="DUF3892"/>
    <property type="match status" value="1"/>
</dbReference>
<dbReference type="AlphaFoldDB" id="C2CHI9"/>
<proteinExistence type="predicted"/>